<dbReference type="KEGG" id="vg:29066427"/>
<dbReference type="RefSeq" id="YP_009287893.1">
    <property type="nucleotide sequence ID" value="NC_031080.1"/>
</dbReference>
<sequence length="61" mass="6730">MNLDDLAPTAYWTSQTHVGNASVPIQRDCPRASCAAMGIQCKDRREGRPCEPGYQPPDKKP</sequence>
<gene>
    <name evidence="1" type="ORF">SEA_TONENILI_29</name>
</gene>
<protein>
    <submittedName>
        <fullName evidence="1">Uncharacterized protein</fullName>
    </submittedName>
</protein>
<dbReference type="EMBL" id="KX752698">
    <property type="protein sequence ID" value="AON96780.1"/>
    <property type="molecule type" value="Genomic_DNA"/>
</dbReference>
<evidence type="ECO:0000313" key="1">
    <source>
        <dbReference type="EMBL" id="AON96780.1"/>
    </source>
</evidence>
<name>A0A1C9EH00_9CAUD</name>
<proteinExistence type="predicted"/>
<keyword evidence="2" id="KW-1185">Reference proteome</keyword>
<reference evidence="1 2" key="1">
    <citation type="submission" date="2016-08" db="EMBL/GenBank/DDBJ databases">
        <authorList>
            <person name="Acevedo E."/>
            <person name="Azhar M."/>
            <person name="Golebiewska U.P."/>
            <person name="Grzywna D."/>
            <person name="Guardiola R."/>
            <person name="Jackson O."/>
            <person name="John N."/>
            <person name="Kanavatsas C."/>
            <person name="Khan S."/>
            <person name="Leong J."/>
            <person name="Mansilla E."/>
            <person name="Muladjanov Y."/>
            <person name="Nouel J."/>
            <person name="Oh S."/>
            <person name="Oppedisano M."/>
            <person name="Sajid A."/>
            <person name="Samper M."/>
            <person name="Ugbeva O."/>
            <person name="Delesalle V.A."/>
            <person name="Garlena R.A."/>
            <person name="Russell D.A."/>
            <person name="Pope W.H."/>
            <person name="Jacobs-Sera D."/>
            <person name="Hendrix R.W."/>
            <person name="Hatfull G.F."/>
        </authorList>
    </citation>
    <scope>NUCLEOTIDE SEQUENCE [LARGE SCALE GENOMIC DNA]</scope>
</reference>
<accession>A0A1C9EH00</accession>
<dbReference type="Proteomes" id="UP000204231">
    <property type="component" value="Segment"/>
</dbReference>
<dbReference type="OrthoDB" id="39136at10239"/>
<evidence type="ECO:0000313" key="2">
    <source>
        <dbReference type="Proteomes" id="UP000204231"/>
    </source>
</evidence>
<organism evidence="1 2">
    <name type="scientific">Mycobacterium phage Tonenili</name>
    <dbReference type="NCBI Taxonomy" id="1891703"/>
    <lineage>
        <taxon>Viruses</taxon>
        <taxon>Duplodnaviria</taxon>
        <taxon>Heunggongvirae</taxon>
        <taxon>Uroviricota</taxon>
        <taxon>Caudoviricetes</taxon>
        <taxon>Ceeclamvirinae</taxon>
        <taxon>Bixzunavirus</taxon>
        <taxon>Bixzunavirus tonenili</taxon>
    </lineage>
</organism>
<dbReference type="GeneID" id="29066427"/>